<dbReference type="Pfam" id="PF00361">
    <property type="entry name" value="Proton_antipo_M"/>
    <property type="match status" value="1"/>
</dbReference>
<gene>
    <name evidence="16" type="ORF">Tco_0874895</name>
</gene>
<keyword evidence="5" id="KW-0934">Plastid</keyword>
<keyword evidence="10 13" id="KW-0472">Membrane</keyword>
<accession>A0ABQ5BPM7</accession>
<dbReference type="PROSITE" id="PS00535">
    <property type="entry name" value="COMPLEX1_49K"/>
    <property type="match status" value="1"/>
</dbReference>
<evidence type="ECO:0000313" key="16">
    <source>
        <dbReference type="EMBL" id="GJT16189.1"/>
    </source>
</evidence>
<name>A0ABQ5BPM7_9ASTR</name>
<dbReference type="Gene3D" id="1.10.645.10">
    <property type="entry name" value="Cytochrome-c3 Hydrogenase, chain B"/>
    <property type="match status" value="1"/>
</dbReference>
<dbReference type="Gene3D" id="3.30.70.20">
    <property type="match status" value="1"/>
</dbReference>
<evidence type="ECO:0000256" key="10">
    <source>
        <dbReference type="ARBA" id="ARBA00023136"/>
    </source>
</evidence>
<dbReference type="InterPro" id="IPR018086">
    <property type="entry name" value="NADH_UbQ_OxRdtase_su1_CS"/>
</dbReference>
<sequence>MNFFSLSAIHGRMNQEKPMTVPATRKDLMIVNMGPHHPSMHGVLRLIVTLDGEDVIDCEPILGYLHRGMEKIAENRTIIQYLPYVTRWDYLATMFTEAITVNAPEQLGNIQVPKRASYIRVIMLELSRIASHLLWLGPFMADIGAQTPFFYIFRERELIYDLFEAATGMRMMHNFFRIGGVAADLPHGWIDKCLDFCDYFLTGIAEYQKLITRNPIFLERVEGVGIIGGEEAINWGLSGPMLRASGIQWDLRKVDHYECYDEFDWEVQWQKEGDSLARYLVRISEMTESIKIIQQALEGIPGGPYENLEIRRFDRAKDTVWNEFDYRFISKKPSPTFELSKQELYVRVEAPKGELGIFLIGDKGVFPWRYKIRPPGFINLQILPQLVKRMKLADIMTILGIQQRIGPEYAGPLGILQALADGTKLLFKENLLPSRGDTRLFSIGPSIAVISVLLSYLVIPFGDHLVLADLSIGVFLWIAISSIAPVGLLISSTVDIVEAQSKYGFWGWNLWRQPIGFLVFLISSLAECERLPFDLPEAEEELVAAIAAAEAAIGLAIVSSIYPCPTDVLEMIPWDGCKAKQIASAPRTEDCVGIASITDTGLNGAILQIISHGFIGAALFFLAGTSYDRIRLVYLDEMGGVAIPMPKIFTMFSSFSMASLALPGIGMYPDFVLSLSVDKVEGRWGKEDSPPPKYE</sequence>
<evidence type="ECO:0000256" key="12">
    <source>
        <dbReference type="ARBA" id="ARBA00048026"/>
    </source>
</evidence>
<evidence type="ECO:0000256" key="9">
    <source>
        <dbReference type="ARBA" id="ARBA00023027"/>
    </source>
</evidence>
<feature type="domain" description="NADH-quinone oxidoreductase subunit D" evidence="14">
    <location>
        <begin position="142"/>
        <end position="403"/>
    </location>
</feature>
<comment type="caution">
    <text evidence="16">The sequence shown here is derived from an EMBL/GenBank/DDBJ whole genome shotgun (WGS) entry which is preliminary data.</text>
</comment>
<keyword evidence="7" id="KW-1278">Translocase</keyword>
<evidence type="ECO:0000256" key="11">
    <source>
        <dbReference type="ARBA" id="ARBA00047726"/>
    </source>
</evidence>
<comment type="similarity">
    <text evidence="3">Belongs to the complex I 49 kDa subunit family.</text>
</comment>
<evidence type="ECO:0000256" key="7">
    <source>
        <dbReference type="ARBA" id="ARBA00022967"/>
    </source>
</evidence>
<comment type="subcellular location">
    <subcellularLocation>
        <location evidence="1">Membrane</location>
        <topology evidence="1">Multi-pass membrane protein</topology>
    </subcellularLocation>
    <subcellularLocation>
        <location evidence="2">Plastid</location>
        <location evidence="2">Chloroplast thylakoid membrane</location>
    </subcellularLocation>
</comment>
<evidence type="ECO:0000256" key="3">
    <source>
        <dbReference type="ARBA" id="ARBA00005769"/>
    </source>
</evidence>
<dbReference type="NCBIfam" id="NF004739">
    <property type="entry name" value="PRK06075.1"/>
    <property type="match status" value="1"/>
</dbReference>
<evidence type="ECO:0000256" key="5">
    <source>
        <dbReference type="ARBA" id="ARBA00022640"/>
    </source>
</evidence>
<evidence type="ECO:0000259" key="14">
    <source>
        <dbReference type="Pfam" id="PF00346"/>
    </source>
</evidence>
<evidence type="ECO:0000259" key="15">
    <source>
        <dbReference type="Pfam" id="PF00361"/>
    </source>
</evidence>
<dbReference type="InterPro" id="IPR029014">
    <property type="entry name" value="NiFe-Hase_large"/>
</dbReference>
<protein>
    <submittedName>
        <fullName evidence="16">NADH dehydrogenase subunit 7</fullName>
    </submittedName>
</protein>
<evidence type="ECO:0000256" key="4">
    <source>
        <dbReference type="ARBA" id="ARBA00022448"/>
    </source>
</evidence>
<dbReference type="PANTHER" id="PTHR11993:SF10">
    <property type="entry name" value="NADH DEHYDROGENASE [UBIQUINONE] IRON-SULFUR PROTEIN 2, MITOCHONDRIAL"/>
    <property type="match status" value="1"/>
</dbReference>
<keyword evidence="6 13" id="KW-0812">Transmembrane</keyword>
<dbReference type="PROSITE" id="PS00667">
    <property type="entry name" value="COMPLEX1_ND1_1"/>
    <property type="match status" value="1"/>
</dbReference>
<reference evidence="16" key="2">
    <citation type="submission" date="2022-01" db="EMBL/GenBank/DDBJ databases">
        <authorList>
            <person name="Yamashiro T."/>
            <person name="Shiraishi A."/>
            <person name="Satake H."/>
            <person name="Nakayama K."/>
        </authorList>
    </citation>
    <scope>NUCLEOTIDE SEQUENCE</scope>
</reference>
<feature type="transmembrane region" description="Helical" evidence="13">
    <location>
        <begin position="466"/>
        <end position="490"/>
    </location>
</feature>
<feature type="transmembrane region" description="Helical" evidence="13">
    <location>
        <begin position="605"/>
        <end position="627"/>
    </location>
</feature>
<evidence type="ECO:0000256" key="1">
    <source>
        <dbReference type="ARBA" id="ARBA00004141"/>
    </source>
</evidence>
<organism evidence="16 17">
    <name type="scientific">Tanacetum coccineum</name>
    <dbReference type="NCBI Taxonomy" id="301880"/>
    <lineage>
        <taxon>Eukaryota</taxon>
        <taxon>Viridiplantae</taxon>
        <taxon>Streptophyta</taxon>
        <taxon>Embryophyta</taxon>
        <taxon>Tracheophyta</taxon>
        <taxon>Spermatophyta</taxon>
        <taxon>Magnoliopsida</taxon>
        <taxon>eudicotyledons</taxon>
        <taxon>Gunneridae</taxon>
        <taxon>Pentapetalae</taxon>
        <taxon>asterids</taxon>
        <taxon>campanulids</taxon>
        <taxon>Asterales</taxon>
        <taxon>Asteraceae</taxon>
        <taxon>Asteroideae</taxon>
        <taxon>Anthemideae</taxon>
        <taxon>Anthemidinae</taxon>
        <taxon>Tanacetum</taxon>
    </lineage>
</organism>
<dbReference type="InterPro" id="IPR022885">
    <property type="entry name" value="NDH1_su_D/H"/>
</dbReference>
<feature type="transmembrane region" description="Helical" evidence="13">
    <location>
        <begin position="440"/>
        <end position="459"/>
    </location>
</feature>
<keyword evidence="8 13" id="KW-1133">Transmembrane helix</keyword>
<dbReference type="SUPFAM" id="SSF56762">
    <property type="entry name" value="HydB/Nqo4-like"/>
    <property type="match status" value="1"/>
</dbReference>
<dbReference type="Proteomes" id="UP001151760">
    <property type="component" value="Unassembled WGS sequence"/>
</dbReference>
<proteinExistence type="inferred from homology"/>
<dbReference type="InterPro" id="IPR014029">
    <property type="entry name" value="NADH_UbQ_OxRdtase_49kDa_CS"/>
</dbReference>
<dbReference type="PANTHER" id="PTHR11993">
    <property type="entry name" value="NADH-UBIQUINONE OXIDOREDUCTASE 49 KDA SUBUNIT"/>
    <property type="match status" value="1"/>
</dbReference>
<dbReference type="InterPro" id="IPR001750">
    <property type="entry name" value="ND/Mrp_TM"/>
</dbReference>
<dbReference type="Pfam" id="PF00146">
    <property type="entry name" value="NADHdh"/>
    <property type="match status" value="1"/>
</dbReference>
<comment type="catalytic activity">
    <reaction evidence="11">
        <text>a plastoquinone + NADPH + (n+1) H(+)(in) = a plastoquinol + NADP(+) + n H(+)(out)</text>
        <dbReference type="Rhea" id="RHEA:42612"/>
        <dbReference type="Rhea" id="RHEA-COMP:9561"/>
        <dbReference type="Rhea" id="RHEA-COMP:9562"/>
        <dbReference type="ChEBI" id="CHEBI:15378"/>
        <dbReference type="ChEBI" id="CHEBI:17757"/>
        <dbReference type="ChEBI" id="CHEBI:57783"/>
        <dbReference type="ChEBI" id="CHEBI:58349"/>
        <dbReference type="ChEBI" id="CHEBI:62192"/>
    </reaction>
</comment>
<dbReference type="EMBL" id="BQNB010013455">
    <property type="protein sequence ID" value="GJT16189.1"/>
    <property type="molecule type" value="Genomic_DNA"/>
</dbReference>
<dbReference type="InterPro" id="IPR001135">
    <property type="entry name" value="NADH_Q_OxRdtase_suD"/>
</dbReference>
<keyword evidence="17" id="KW-1185">Reference proteome</keyword>
<evidence type="ECO:0000256" key="2">
    <source>
        <dbReference type="ARBA" id="ARBA00004334"/>
    </source>
</evidence>
<dbReference type="Pfam" id="PF00346">
    <property type="entry name" value="Complex1_49kDa"/>
    <property type="match status" value="1"/>
</dbReference>
<evidence type="ECO:0000313" key="17">
    <source>
        <dbReference type="Proteomes" id="UP001151760"/>
    </source>
</evidence>
<evidence type="ECO:0000256" key="8">
    <source>
        <dbReference type="ARBA" id="ARBA00022989"/>
    </source>
</evidence>
<reference evidence="16" key="1">
    <citation type="journal article" date="2022" name="Int. J. Mol. Sci.">
        <title>Draft Genome of Tanacetum Coccineum: Genomic Comparison of Closely Related Tanacetum-Family Plants.</title>
        <authorList>
            <person name="Yamashiro T."/>
            <person name="Shiraishi A."/>
            <person name="Nakayama K."/>
            <person name="Satake H."/>
        </authorList>
    </citation>
    <scope>NUCLEOTIDE SEQUENCE</scope>
</reference>
<evidence type="ECO:0000256" key="13">
    <source>
        <dbReference type="SAM" id="Phobius"/>
    </source>
</evidence>
<keyword evidence="4" id="KW-0813">Transport</keyword>
<evidence type="ECO:0000256" key="6">
    <source>
        <dbReference type="ARBA" id="ARBA00022692"/>
    </source>
</evidence>
<dbReference type="HAMAP" id="MF_01358">
    <property type="entry name" value="NDH1_NuoD"/>
    <property type="match status" value="1"/>
</dbReference>
<dbReference type="InterPro" id="IPR001694">
    <property type="entry name" value="NADH_UbQ_OxRdtase_su1/FPO"/>
</dbReference>
<feature type="domain" description="NADH:quinone oxidoreductase/Mrp antiporter transmembrane" evidence="15">
    <location>
        <begin position="594"/>
        <end position="667"/>
    </location>
</feature>
<keyword evidence="9" id="KW-0520">NAD</keyword>
<feature type="transmembrane region" description="Helical" evidence="13">
    <location>
        <begin position="648"/>
        <end position="668"/>
    </location>
</feature>
<comment type="catalytic activity">
    <reaction evidence="12">
        <text>a plastoquinone + NADH + (n+1) H(+)(in) = a plastoquinol + NAD(+) + n H(+)(out)</text>
        <dbReference type="Rhea" id="RHEA:42608"/>
        <dbReference type="Rhea" id="RHEA-COMP:9561"/>
        <dbReference type="Rhea" id="RHEA-COMP:9562"/>
        <dbReference type="ChEBI" id="CHEBI:15378"/>
        <dbReference type="ChEBI" id="CHEBI:17757"/>
        <dbReference type="ChEBI" id="CHEBI:57540"/>
        <dbReference type="ChEBI" id="CHEBI:57945"/>
        <dbReference type="ChEBI" id="CHEBI:62192"/>
    </reaction>
</comment>
<dbReference type="NCBIfam" id="NF005649">
    <property type="entry name" value="PRK07415.1"/>
    <property type="match status" value="1"/>
</dbReference>